<evidence type="ECO:0000313" key="3">
    <source>
        <dbReference type="Proteomes" id="UP001345013"/>
    </source>
</evidence>
<sequence length="491" mass="53402">MSPRRSVSELSESHAAPAKDTKITALERQGRPTRKSKPTTKAIELANNTNSKLFKSLKKDDQVETLEVEEAEDEAHHLASKESGDKATSATASKTASSIPVSQETKNRSPTAETSPSETHFGPDPELVSARRSEARGRDGTDRTREAVSSESAALGAPSRPRKRVRAQKNDEVIEHPAKKQQGAPAPAARTGRPRRKHDEEIVETVITPAKRPRRTAKANHEIDPATDLDTAPTATELAEPSKPALSKTRRRRGTKASMATEDNPISGSEGYGPLPTVPKITLRFPSSASMAGSEELRDSDIEGAGTNQSRTTKVKRQTQASSKGDKKSKAKDASTPKTKKRKRRSPSPAQEVEEPSEDELAPGPVKPRRTKRAKHASFEAADNADNHTASPNTNPHGKKLAQKSNTAAEGQQQQSNTKKCDGSCLTLEEKLIAMTEVMLADHEPDTQEALDALMVPYCKCKPRERDEEQVPVRTLKLRFQGLKKGNGDNS</sequence>
<feature type="compositionally biased region" description="Polar residues" evidence="1">
    <location>
        <begin position="387"/>
        <end position="396"/>
    </location>
</feature>
<dbReference type="EMBL" id="JAVRRG010000080">
    <property type="protein sequence ID" value="KAK5089323.1"/>
    <property type="molecule type" value="Genomic_DNA"/>
</dbReference>
<comment type="caution">
    <text evidence="2">The sequence shown here is derived from an EMBL/GenBank/DDBJ whole genome shotgun (WGS) entry which is preliminary data.</text>
</comment>
<protein>
    <submittedName>
        <fullName evidence="2">Uncharacterized protein</fullName>
    </submittedName>
</protein>
<feature type="compositionally biased region" description="Basic and acidic residues" evidence="1">
    <location>
        <begin position="129"/>
        <end position="148"/>
    </location>
</feature>
<feature type="compositionally biased region" description="Basic residues" evidence="1">
    <location>
        <begin position="367"/>
        <end position="376"/>
    </location>
</feature>
<feature type="region of interest" description="Disordered" evidence="1">
    <location>
        <begin position="1"/>
        <end position="423"/>
    </location>
</feature>
<dbReference type="Proteomes" id="UP001345013">
    <property type="component" value="Unassembled WGS sequence"/>
</dbReference>
<evidence type="ECO:0000256" key="1">
    <source>
        <dbReference type="SAM" id="MobiDB-lite"/>
    </source>
</evidence>
<accession>A0ABR0K846</accession>
<feature type="compositionally biased region" description="Basic and acidic residues" evidence="1">
    <location>
        <begin position="74"/>
        <end position="85"/>
    </location>
</feature>
<feature type="compositionally biased region" description="Low complexity" evidence="1">
    <location>
        <begin position="86"/>
        <end position="98"/>
    </location>
</feature>
<feature type="compositionally biased region" description="Polar residues" evidence="1">
    <location>
        <begin position="99"/>
        <end position="118"/>
    </location>
</feature>
<proteinExistence type="predicted"/>
<keyword evidence="3" id="KW-1185">Reference proteome</keyword>
<gene>
    <name evidence="2" type="ORF">LTR24_006317</name>
</gene>
<feature type="compositionally biased region" description="Acidic residues" evidence="1">
    <location>
        <begin position="352"/>
        <end position="361"/>
    </location>
</feature>
<feature type="compositionally biased region" description="Low complexity" evidence="1">
    <location>
        <begin position="180"/>
        <end position="191"/>
    </location>
</feature>
<reference evidence="2 3" key="1">
    <citation type="submission" date="2023-08" db="EMBL/GenBank/DDBJ databases">
        <title>Black Yeasts Isolated from many extreme environments.</title>
        <authorList>
            <person name="Coleine C."/>
            <person name="Stajich J.E."/>
            <person name="Selbmann L."/>
        </authorList>
    </citation>
    <scope>NUCLEOTIDE SEQUENCE [LARGE SCALE GENOMIC DNA]</scope>
    <source>
        <strain evidence="2 3">CCFEE 5885</strain>
    </source>
</reference>
<feature type="compositionally biased region" description="Basic and acidic residues" evidence="1">
    <location>
        <begin position="324"/>
        <end position="335"/>
    </location>
</feature>
<organism evidence="2 3">
    <name type="scientific">Lithohypha guttulata</name>
    <dbReference type="NCBI Taxonomy" id="1690604"/>
    <lineage>
        <taxon>Eukaryota</taxon>
        <taxon>Fungi</taxon>
        <taxon>Dikarya</taxon>
        <taxon>Ascomycota</taxon>
        <taxon>Pezizomycotina</taxon>
        <taxon>Eurotiomycetes</taxon>
        <taxon>Chaetothyriomycetidae</taxon>
        <taxon>Chaetothyriales</taxon>
        <taxon>Trichomeriaceae</taxon>
        <taxon>Lithohypha</taxon>
    </lineage>
</organism>
<feature type="compositionally biased region" description="Basic and acidic residues" evidence="1">
    <location>
        <begin position="168"/>
        <end position="178"/>
    </location>
</feature>
<feature type="compositionally biased region" description="Polar residues" evidence="1">
    <location>
        <begin position="403"/>
        <end position="418"/>
    </location>
</feature>
<feature type="compositionally biased region" description="Acidic residues" evidence="1">
    <location>
        <begin position="63"/>
        <end position="73"/>
    </location>
</feature>
<feature type="compositionally biased region" description="Low complexity" evidence="1">
    <location>
        <begin position="226"/>
        <end position="241"/>
    </location>
</feature>
<evidence type="ECO:0000313" key="2">
    <source>
        <dbReference type="EMBL" id="KAK5089323.1"/>
    </source>
</evidence>
<name>A0ABR0K846_9EURO</name>